<feature type="chain" id="PRO_5039142346" description="DUF4190 domain-containing protein" evidence="2">
    <location>
        <begin position="21"/>
        <end position="136"/>
    </location>
</feature>
<feature type="transmembrane region" description="Helical" evidence="1">
    <location>
        <begin position="71"/>
        <end position="96"/>
    </location>
</feature>
<accession>A0A316AC01</accession>
<feature type="signal peptide" evidence="2">
    <location>
        <begin position="1"/>
        <end position="20"/>
    </location>
</feature>
<protein>
    <recommendedName>
        <fullName evidence="5">DUF4190 domain-containing protein</fullName>
    </recommendedName>
</protein>
<evidence type="ECO:0000313" key="3">
    <source>
        <dbReference type="EMBL" id="PWJ55141.1"/>
    </source>
</evidence>
<dbReference type="AlphaFoldDB" id="A0A316AC01"/>
<gene>
    <name evidence="3" type="ORF">BXY45_10462</name>
</gene>
<dbReference type="EMBL" id="QGDQ01000004">
    <property type="protein sequence ID" value="PWJ55141.1"/>
    <property type="molecule type" value="Genomic_DNA"/>
</dbReference>
<keyword evidence="4" id="KW-1185">Reference proteome</keyword>
<evidence type="ECO:0000256" key="2">
    <source>
        <dbReference type="SAM" id="SignalP"/>
    </source>
</evidence>
<sequence length="136" mass="13881">MSLPWVVQMGLMGLMGWVMTAATPSPSPSPGSSPTDDTDYGGTREFLQRMLSEASPTPGPFSGFAGPAGRLLGVVLFLVLVAAVLGLAVSLVAAVGSLRKGGRATGHLLSAVGCALVILIVGTFSTFTLGWFDLLS</sequence>
<dbReference type="Proteomes" id="UP000245469">
    <property type="component" value="Unassembled WGS sequence"/>
</dbReference>
<keyword evidence="1" id="KW-0812">Transmembrane</keyword>
<organism evidence="3 4">
    <name type="scientific">Quadrisphaera granulorum</name>
    <dbReference type="NCBI Taxonomy" id="317664"/>
    <lineage>
        <taxon>Bacteria</taxon>
        <taxon>Bacillati</taxon>
        <taxon>Actinomycetota</taxon>
        <taxon>Actinomycetes</taxon>
        <taxon>Kineosporiales</taxon>
        <taxon>Kineosporiaceae</taxon>
        <taxon>Quadrisphaera</taxon>
    </lineage>
</organism>
<evidence type="ECO:0000313" key="4">
    <source>
        <dbReference type="Proteomes" id="UP000245469"/>
    </source>
</evidence>
<feature type="transmembrane region" description="Helical" evidence="1">
    <location>
        <begin position="108"/>
        <end position="132"/>
    </location>
</feature>
<comment type="caution">
    <text evidence="3">The sequence shown here is derived from an EMBL/GenBank/DDBJ whole genome shotgun (WGS) entry which is preliminary data.</text>
</comment>
<reference evidence="3 4" key="1">
    <citation type="submission" date="2018-03" db="EMBL/GenBank/DDBJ databases">
        <title>Genomic Encyclopedia of Archaeal and Bacterial Type Strains, Phase II (KMG-II): from individual species to whole genera.</title>
        <authorList>
            <person name="Goeker M."/>
        </authorList>
    </citation>
    <scope>NUCLEOTIDE SEQUENCE [LARGE SCALE GENOMIC DNA]</scope>
    <source>
        <strain evidence="3 4">DSM 44889</strain>
    </source>
</reference>
<evidence type="ECO:0000256" key="1">
    <source>
        <dbReference type="SAM" id="Phobius"/>
    </source>
</evidence>
<keyword evidence="1" id="KW-0472">Membrane</keyword>
<proteinExistence type="predicted"/>
<keyword evidence="2" id="KW-0732">Signal</keyword>
<keyword evidence="1" id="KW-1133">Transmembrane helix</keyword>
<name>A0A316AC01_9ACTN</name>
<evidence type="ECO:0008006" key="5">
    <source>
        <dbReference type="Google" id="ProtNLM"/>
    </source>
</evidence>